<reference evidence="4" key="2">
    <citation type="submission" date="2020-09" db="EMBL/GenBank/DDBJ databases">
        <authorList>
            <person name="Sun Q."/>
            <person name="Ohkuma M."/>
        </authorList>
    </citation>
    <scope>NUCLEOTIDE SEQUENCE</scope>
    <source>
        <strain evidence="4">JCM 4434</strain>
    </source>
</reference>
<reference evidence="4" key="1">
    <citation type="journal article" date="2014" name="Int. J. Syst. Evol. Microbiol.">
        <title>Complete genome sequence of Corynebacterium casei LMG S-19264T (=DSM 44701T), isolated from a smear-ripened cheese.</title>
        <authorList>
            <consortium name="US DOE Joint Genome Institute (JGI-PGF)"/>
            <person name="Walter F."/>
            <person name="Albersmeier A."/>
            <person name="Kalinowski J."/>
            <person name="Ruckert C."/>
        </authorList>
    </citation>
    <scope>NUCLEOTIDE SEQUENCE</scope>
    <source>
        <strain evidence="4">JCM 4434</strain>
    </source>
</reference>
<evidence type="ECO:0000259" key="3">
    <source>
        <dbReference type="Pfam" id="PF23451"/>
    </source>
</evidence>
<dbReference type="Proteomes" id="UP000610124">
    <property type="component" value="Unassembled WGS sequence"/>
</dbReference>
<proteinExistence type="predicted"/>
<organism evidence="4 5">
    <name type="scientific">Kitasatospora aureofaciens</name>
    <name type="common">Streptomyces aureofaciens</name>
    <dbReference type="NCBI Taxonomy" id="1894"/>
    <lineage>
        <taxon>Bacteria</taxon>
        <taxon>Bacillati</taxon>
        <taxon>Actinomycetota</taxon>
        <taxon>Actinomycetes</taxon>
        <taxon>Kitasatosporales</taxon>
        <taxon>Streptomycetaceae</taxon>
        <taxon>Kitasatospora</taxon>
    </lineage>
</organism>
<feature type="domain" description="MIP18 family-like" evidence="2">
    <location>
        <begin position="37"/>
        <end position="93"/>
    </location>
</feature>
<name>A0A8H9LQY0_KITAU</name>
<sequence>MVTGTAGTMGAAGTAGTAGSTGTAGTARDLAWSVAAAVPDPELPMLTLADLGVLAGVEVDGGSGAVTAWLTPTYSGCPAVAEMAADVDRRLRAAGYPEVRVRLRLDPPWSTDLITAEGRRKLAEAGIAPPRPTSAVASTPGPGPVPLALGPTRTGAAAPVPCPHCGGTDTEELSRFGSTACKALWRCRACREPFERVKEI</sequence>
<evidence type="ECO:0000256" key="1">
    <source>
        <dbReference type="SAM" id="MobiDB-lite"/>
    </source>
</evidence>
<protein>
    <submittedName>
        <fullName evidence="4">Phenylacetate-CoA oxygenase subunit PaaJ</fullName>
    </submittedName>
</protein>
<dbReference type="InterPro" id="IPR052339">
    <property type="entry name" value="Fe-S_Maturation_MIP18"/>
</dbReference>
<dbReference type="InterPro" id="IPR011883">
    <property type="entry name" value="PaaD-like"/>
</dbReference>
<gene>
    <name evidence="4" type="ORF">GCM10010502_26980</name>
</gene>
<evidence type="ECO:0000259" key="2">
    <source>
        <dbReference type="Pfam" id="PF01883"/>
    </source>
</evidence>
<evidence type="ECO:0000313" key="5">
    <source>
        <dbReference type="Proteomes" id="UP000610124"/>
    </source>
</evidence>
<accession>A0A8H9LQY0</accession>
<dbReference type="InterPro" id="IPR002744">
    <property type="entry name" value="MIP18-like"/>
</dbReference>
<dbReference type="EMBL" id="BMUB01000005">
    <property type="protein sequence ID" value="GGU73828.1"/>
    <property type="molecule type" value="Genomic_DNA"/>
</dbReference>
<dbReference type="AlphaFoldDB" id="A0A8H9LQY0"/>
<comment type="caution">
    <text evidence="4">The sequence shown here is derived from an EMBL/GenBank/DDBJ whole genome shotgun (WGS) entry which is preliminary data.</text>
</comment>
<feature type="region of interest" description="Disordered" evidence="1">
    <location>
        <begin position="1"/>
        <end position="23"/>
    </location>
</feature>
<dbReference type="InterPro" id="IPR056572">
    <property type="entry name" value="Zn_ribbon_PaaD"/>
</dbReference>
<feature type="domain" description="PaaD zinc beta ribbon" evidence="3">
    <location>
        <begin position="152"/>
        <end position="198"/>
    </location>
</feature>
<dbReference type="NCBIfam" id="TIGR02159">
    <property type="entry name" value="PA_CoA_Oxy4"/>
    <property type="match status" value="1"/>
</dbReference>
<dbReference type="InterPro" id="IPR034904">
    <property type="entry name" value="FSCA_dom_sf"/>
</dbReference>
<dbReference type="Gene3D" id="3.30.300.130">
    <property type="entry name" value="Fe-S cluster assembly (FSCA)"/>
    <property type="match status" value="1"/>
</dbReference>
<dbReference type="Pfam" id="PF23451">
    <property type="entry name" value="Zn_ribbon_PaaD"/>
    <property type="match status" value="1"/>
</dbReference>
<dbReference type="SUPFAM" id="SSF117916">
    <property type="entry name" value="Fe-S cluster assembly (FSCA) domain-like"/>
    <property type="match status" value="1"/>
</dbReference>
<evidence type="ECO:0000313" key="4">
    <source>
        <dbReference type="EMBL" id="GGU73828.1"/>
    </source>
</evidence>
<dbReference type="Pfam" id="PF01883">
    <property type="entry name" value="FeS_assembly_P"/>
    <property type="match status" value="1"/>
</dbReference>
<dbReference type="PANTHER" id="PTHR42831">
    <property type="entry name" value="FE-S PROTEIN MATURATION AUXILIARY FACTOR YITW"/>
    <property type="match status" value="1"/>
</dbReference>
<dbReference type="PANTHER" id="PTHR42831:SF3">
    <property type="entry name" value="1,2-PHENYLACETYL-COA EPOXIDASE, SUBUNIT D-RELATED"/>
    <property type="match status" value="1"/>
</dbReference>